<gene>
    <name evidence="2" type="ORF">EDB81DRAFT_666509</name>
</gene>
<dbReference type="OrthoDB" id="4216896at2759"/>
<dbReference type="AlphaFoldDB" id="A0A9P9IJA2"/>
<accession>A0A9P9IJA2</accession>
<keyword evidence="3" id="KW-1185">Reference proteome</keyword>
<feature type="domain" description="Starter acyltransferase (SAT)" evidence="1">
    <location>
        <begin position="7"/>
        <end position="243"/>
    </location>
</feature>
<reference evidence="2" key="1">
    <citation type="journal article" date="2021" name="Nat. Commun.">
        <title>Genetic determinants of endophytism in the Arabidopsis root mycobiome.</title>
        <authorList>
            <person name="Mesny F."/>
            <person name="Miyauchi S."/>
            <person name="Thiergart T."/>
            <person name="Pickel B."/>
            <person name="Atanasova L."/>
            <person name="Karlsson M."/>
            <person name="Huettel B."/>
            <person name="Barry K.W."/>
            <person name="Haridas S."/>
            <person name="Chen C."/>
            <person name="Bauer D."/>
            <person name="Andreopoulos W."/>
            <person name="Pangilinan J."/>
            <person name="LaButti K."/>
            <person name="Riley R."/>
            <person name="Lipzen A."/>
            <person name="Clum A."/>
            <person name="Drula E."/>
            <person name="Henrissat B."/>
            <person name="Kohler A."/>
            <person name="Grigoriev I.V."/>
            <person name="Martin F.M."/>
            <person name="Hacquard S."/>
        </authorList>
    </citation>
    <scope>NUCLEOTIDE SEQUENCE</scope>
    <source>
        <strain evidence="2">MPI-CAGE-AT-0147</strain>
    </source>
</reference>
<evidence type="ECO:0000259" key="1">
    <source>
        <dbReference type="Pfam" id="PF16073"/>
    </source>
</evidence>
<evidence type="ECO:0000313" key="3">
    <source>
        <dbReference type="Proteomes" id="UP000738349"/>
    </source>
</evidence>
<proteinExistence type="predicted"/>
<dbReference type="Proteomes" id="UP000738349">
    <property type="component" value="Unassembled WGS sequence"/>
</dbReference>
<name>A0A9P9IJA2_9HYPO</name>
<organism evidence="2 3">
    <name type="scientific">Dactylonectria macrodidyma</name>
    <dbReference type="NCBI Taxonomy" id="307937"/>
    <lineage>
        <taxon>Eukaryota</taxon>
        <taxon>Fungi</taxon>
        <taxon>Dikarya</taxon>
        <taxon>Ascomycota</taxon>
        <taxon>Pezizomycotina</taxon>
        <taxon>Sordariomycetes</taxon>
        <taxon>Hypocreomycetidae</taxon>
        <taxon>Hypocreales</taxon>
        <taxon>Nectriaceae</taxon>
        <taxon>Dactylonectria</taxon>
    </lineage>
</organism>
<sequence>MANSRILFFGDLTETDFGIEQLLSQSEQSEHLNTYFNDALAVSRETLNTLTLKDAEKYRLDSMPSLVGRVQGEESSSVILRVLALCFAQIGHLIVRLEKDPDLRELWMNQKLLMVASCAGQLAASLAATTRSINSLIEAAPSMLAVSIRAAFDADRKTDAAADDRSQSWAYAVFEISMQQAADAANSFNKAKNIPITRHLYVGAASAWATTVIGPPSLLTGFFATDPFPGKRNLALPISTLFHAEHLEAPDLSTIVGSALIFDTLKLEVTPFISSDTGLLHAPQNLRGLAGEAVLNVNARLTDNRKVFAKVKEIIGENSATVFPIVAKKGALRLSKALGEDRVSIETSD</sequence>
<dbReference type="EMBL" id="JAGMUV010000024">
    <property type="protein sequence ID" value="KAH7121504.1"/>
    <property type="molecule type" value="Genomic_DNA"/>
</dbReference>
<comment type="caution">
    <text evidence="2">The sequence shown here is derived from an EMBL/GenBank/DDBJ whole genome shotgun (WGS) entry which is preliminary data.</text>
</comment>
<dbReference type="Pfam" id="PF16073">
    <property type="entry name" value="SAT"/>
    <property type="match status" value="1"/>
</dbReference>
<dbReference type="InterPro" id="IPR032088">
    <property type="entry name" value="SAT"/>
</dbReference>
<protein>
    <recommendedName>
        <fullName evidence="1">Starter acyltransferase (SAT) domain-containing protein</fullName>
    </recommendedName>
</protein>
<evidence type="ECO:0000313" key="2">
    <source>
        <dbReference type="EMBL" id="KAH7121504.1"/>
    </source>
</evidence>